<organism evidence="1 2">
    <name type="scientific">Paenibacillus paeoniae</name>
    <dbReference type="NCBI Taxonomy" id="2292705"/>
    <lineage>
        <taxon>Bacteria</taxon>
        <taxon>Bacillati</taxon>
        <taxon>Bacillota</taxon>
        <taxon>Bacilli</taxon>
        <taxon>Bacillales</taxon>
        <taxon>Paenibacillaceae</taxon>
        <taxon>Paenibacillus</taxon>
    </lineage>
</organism>
<dbReference type="Gene3D" id="2.120.10.30">
    <property type="entry name" value="TolB, C-terminal domain"/>
    <property type="match status" value="1"/>
</dbReference>
<proteinExistence type="predicted"/>
<evidence type="ECO:0000313" key="2">
    <source>
        <dbReference type="Proteomes" id="UP000261905"/>
    </source>
</evidence>
<sequence>MMQNRLQLRYWLVIILITVSILQACSGNESKLTQDDTVVGIPILQDVQSIQLLDSSNSIVTEHQEPALIQQLLQGMKEAHSSHIDDPEHSGKAYTLVLSNSDERASFSLQDLSESNAPDVSVKLYTTQHGEEGAKAWSLPTAWIQLLLQPDTDKMEPRLIVSLDEDSDTATLVANRNIDRLSLTNALQSTLYVKSIHGDASAEYTMDWTDDRRVVIGFPNLPKNARAEFILDEVLTADGNSFNIHSPLDSRLITIRQGIAWSGLYWIDTTGKRVSEHGFDSAVLVMPSSSTTHDPEFVVYNMDRTAFRLNIETDEIKDITLKEWGDDPVRYMADNGVNLIYSYVPQRDLLFVARGLEHIYRVESNGVSTGPLYSSDRPIYGMSASPDGKHVAILLDSSGSLGPDADVLVIDADGKLVSEFKGAAYSGHSDGWHFIYSVTWSDNETIKVPMIGSSGEEFLRGKAFIHYKKGLQKKEENETLSEDDDSILRASIDGWDDFNLLRVLVKPDDPENRYVAVTLSGSGSWLIDRKERQSRYLGSGPVISWTKKGQVVVWDSTEGKLADYTAID</sequence>
<gene>
    <name evidence="1" type="ORF">DX130_08230</name>
</gene>
<dbReference type="AlphaFoldDB" id="A0A371PLW1"/>
<dbReference type="OrthoDB" id="2612817at2"/>
<comment type="caution">
    <text evidence="1">The sequence shown here is derived from an EMBL/GenBank/DDBJ whole genome shotgun (WGS) entry which is preliminary data.</text>
</comment>
<dbReference type="SUPFAM" id="SSF63829">
    <property type="entry name" value="Calcium-dependent phosphotriesterase"/>
    <property type="match status" value="1"/>
</dbReference>
<dbReference type="PROSITE" id="PS51257">
    <property type="entry name" value="PROKAR_LIPOPROTEIN"/>
    <property type="match status" value="1"/>
</dbReference>
<evidence type="ECO:0000313" key="1">
    <source>
        <dbReference type="EMBL" id="REK76985.1"/>
    </source>
</evidence>
<protein>
    <submittedName>
        <fullName evidence="1">Uncharacterized protein</fullName>
    </submittedName>
</protein>
<dbReference type="InterPro" id="IPR011042">
    <property type="entry name" value="6-blade_b-propeller_TolB-like"/>
</dbReference>
<accession>A0A371PLW1</accession>
<dbReference type="Proteomes" id="UP000261905">
    <property type="component" value="Unassembled WGS sequence"/>
</dbReference>
<name>A0A371PLW1_9BACL</name>
<dbReference type="EMBL" id="QUBQ01000001">
    <property type="protein sequence ID" value="REK76985.1"/>
    <property type="molecule type" value="Genomic_DNA"/>
</dbReference>
<keyword evidence="2" id="KW-1185">Reference proteome</keyword>
<dbReference type="RefSeq" id="WP_116044281.1">
    <property type="nucleotide sequence ID" value="NZ_QUBQ01000001.1"/>
</dbReference>
<reference evidence="1 2" key="1">
    <citation type="submission" date="2018-08" db="EMBL/GenBank/DDBJ databases">
        <title>Paenibacillus sp. M4BSY-1, whole genome shotgun sequence.</title>
        <authorList>
            <person name="Tuo L."/>
        </authorList>
    </citation>
    <scope>NUCLEOTIDE SEQUENCE [LARGE SCALE GENOMIC DNA]</scope>
    <source>
        <strain evidence="1 2">M4BSY-1</strain>
    </source>
</reference>